<protein>
    <submittedName>
        <fullName evidence="2">Uncharacterized protein</fullName>
    </submittedName>
</protein>
<evidence type="ECO:0000256" key="1">
    <source>
        <dbReference type="SAM" id="SignalP"/>
    </source>
</evidence>
<dbReference type="EMBL" id="CP139781">
    <property type="protein sequence ID" value="WRQ89330.1"/>
    <property type="molecule type" value="Genomic_DNA"/>
</dbReference>
<evidence type="ECO:0000313" key="3">
    <source>
        <dbReference type="Proteomes" id="UP000738431"/>
    </source>
</evidence>
<reference evidence="2 3" key="1">
    <citation type="submission" date="2021-08" db="EMBL/GenBank/DDBJ databases">
        <authorList>
            <person name="Zhang D."/>
            <person name="Zhang A."/>
            <person name="Wang L."/>
        </authorList>
    </citation>
    <scope>NUCLEOTIDE SEQUENCE [LARGE SCALE GENOMIC DNA]</scope>
    <source>
        <strain evidence="2 3">WL0086</strain>
    </source>
</reference>
<gene>
    <name evidence="2" type="ORF">K1X11_007910</name>
</gene>
<evidence type="ECO:0000313" key="2">
    <source>
        <dbReference type="EMBL" id="WRQ89330.1"/>
    </source>
</evidence>
<reference evidence="2 3" key="2">
    <citation type="submission" date="2023-12" db="EMBL/GenBank/DDBJ databases">
        <title>Description of an unclassified Opitutus bacterium of Verrucomicrobiota.</title>
        <authorList>
            <person name="Zhang D.-F."/>
        </authorList>
    </citation>
    <scope>NUCLEOTIDE SEQUENCE [LARGE SCALE GENOMIC DNA]</scope>
    <source>
        <strain evidence="2 3">WL0086</strain>
    </source>
</reference>
<keyword evidence="3" id="KW-1185">Reference proteome</keyword>
<feature type="signal peptide" evidence="1">
    <location>
        <begin position="1"/>
        <end position="19"/>
    </location>
</feature>
<proteinExistence type="predicted"/>
<dbReference type="Proteomes" id="UP000738431">
    <property type="component" value="Chromosome"/>
</dbReference>
<organism evidence="2 3">
    <name type="scientific">Actomonas aquatica</name>
    <dbReference type="NCBI Taxonomy" id="2866162"/>
    <lineage>
        <taxon>Bacteria</taxon>
        <taxon>Pseudomonadati</taxon>
        <taxon>Verrucomicrobiota</taxon>
        <taxon>Opitutia</taxon>
        <taxon>Opitutales</taxon>
        <taxon>Opitutaceae</taxon>
        <taxon>Actomonas</taxon>
    </lineage>
</organism>
<dbReference type="RefSeq" id="WP_221029979.1">
    <property type="nucleotide sequence ID" value="NZ_CP139781.1"/>
</dbReference>
<accession>A0ABZ1CD85</accession>
<keyword evidence="1" id="KW-0732">Signal</keyword>
<name>A0ABZ1CD85_9BACT</name>
<sequence length="120" mass="13970">MKTFRSFFVLLMVFTVVGAAEEEQLPVRNEPVDGYVLVTVIGHGVESGHEGRYYFPPDFTLLRFWRERPVPLLANPRLFLTRKTDDGETIRFKMDDRRADTTPSVELRDGDLIFVFQPYL</sequence>
<feature type="chain" id="PRO_5046331227" evidence="1">
    <location>
        <begin position="20"/>
        <end position="120"/>
    </location>
</feature>